<dbReference type="PANTHER" id="PTHR38681">
    <property type="entry name" value="RETROVIRUS-RELATED POL POLYPROTEIN FROM TRANSPOSON 412-LIKE PROTEIN-RELATED"/>
    <property type="match status" value="1"/>
</dbReference>
<keyword evidence="3" id="KW-1185">Reference proteome</keyword>
<gene>
    <name evidence="2" type="ORF">AVEN_105598_1</name>
</gene>
<dbReference type="Gene3D" id="3.30.420.10">
    <property type="entry name" value="Ribonuclease H-like superfamily/Ribonuclease H"/>
    <property type="match status" value="1"/>
</dbReference>
<sequence length="139" mass="15984">MIDRFTRWLEAAAMSGMEAETVARAFVNTWVSRFGTLRRLTFDRGGKFELGLFETLSKLLGVHLTRTASYTPQCNGMVERLHRPLKQALTCQQANWLDALPLVLLVFRLSCVRISTLRLRNKCTDQVFDCLDSSTRRNR</sequence>
<dbReference type="GO" id="GO:0015074">
    <property type="term" value="P:DNA integration"/>
    <property type="evidence" value="ECO:0007669"/>
    <property type="project" value="InterPro"/>
</dbReference>
<dbReference type="AlphaFoldDB" id="A0A4Y2Q8B2"/>
<dbReference type="SUPFAM" id="SSF53098">
    <property type="entry name" value="Ribonuclease H-like"/>
    <property type="match status" value="1"/>
</dbReference>
<dbReference type="InterPro" id="IPR036397">
    <property type="entry name" value="RNaseH_sf"/>
</dbReference>
<dbReference type="Proteomes" id="UP000499080">
    <property type="component" value="Unassembled WGS sequence"/>
</dbReference>
<evidence type="ECO:0000313" key="2">
    <source>
        <dbReference type="EMBL" id="GBN60388.1"/>
    </source>
</evidence>
<dbReference type="OrthoDB" id="775972at2759"/>
<evidence type="ECO:0000313" key="3">
    <source>
        <dbReference type="Proteomes" id="UP000499080"/>
    </source>
</evidence>
<name>A0A4Y2Q8B2_ARAVE</name>
<evidence type="ECO:0000259" key="1">
    <source>
        <dbReference type="PROSITE" id="PS50994"/>
    </source>
</evidence>
<protein>
    <recommendedName>
        <fullName evidence="1">Integrase catalytic domain-containing protein</fullName>
    </recommendedName>
</protein>
<dbReference type="PANTHER" id="PTHR38681:SF1">
    <property type="entry name" value="RETROVIRUS-RELATED POL POLYPROTEIN FROM TRANSPOSON 412-LIKE PROTEIN"/>
    <property type="match status" value="1"/>
</dbReference>
<comment type="caution">
    <text evidence="2">The sequence shown here is derived from an EMBL/GenBank/DDBJ whole genome shotgun (WGS) entry which is preliminary data.</text>
</comment>
<dbReference type="GO" id="GO:0003676">
    <property type="term" value="F:nucleic acid binding"/>
    <property type="evidence" value="ECO:0007669"/>
    <property type="project" value="InterPro"/>
</dbReference>
<dbReference type="EMBL" id="BGPR01137632">
    <property type="protein sequence ID" value="GBN60388.1"/>
    <property type="molecule type" value="Genomic_DNA"/>
</dbReference>
<accession>A0A4Y2Q8B2</accession>
<proteinExistence type="predicted"/>
<dbReference type="PROSITE" id="PS50994">
    <property type="entry name" value="INTEGRASE"/>
    <property type="match status" value="1"/>
</dbReference>
<feature type="domain" description="Integrase catalytic" evidence="1">
    <location>
        <begin position="1"/>
        <end position="89"/>
    </location>
</feature>
<dbReference type="InterPro" id="IPR001584">
    <property type="entry name" value="Integrase_cat-core"/>
</dbReference>
<reference evidence="2 3" key="1">
    <citation type="journal article" date="2019" name="Sci. Rep.">
        <title>Orb-weaving spider Araneus ventricosus genome elucidates the spidroin gene catalogue.</title>
        <authorList>
            <person name="Kono N."/>
            <person name="Nakamura H."/>
            <person name="Ohtoshi R."/>
            <person name="Moran D.A.P."/>
            <person name="Shinohara A."/>
            <person name="Yoshida Y."/>
            <person name="Fujiwara M."/>
            <person name="Mori M."/>
            <person name="Tomita M."/>
            <person name="Arakawa K."/>
        </authorList>
    </citation>
    <scope>NUCLEOTIDE SEQUENCE [LARGE SCALE GENOMIC DNA]</scope>
</reference>
<dbReference type="InterPro" id="IPR012337">
    <property type="entry name" value="RNaseH-like_sf"/>
</dbReference>
<organism evidence="2 3">
    <name type="scientific">Araneus ventricosus</name>
    <name type="common">Orbweaver spider</name>
    <name type="synonym">Epeira ventricosa</name>
    <dbReference type="NCBI Taxonomy" id="182803"/>
    <lineage>
        <taxon>Eukaryota</taxon>
        <taxon>Metazoa</taxon>
        <taxon>Ecdysozoa</taxon>
        <taxon>Arthropoda</taxon>
        <taxon>Chelicerata</taxon>
        <taxon>Arachnida</taxon>
        <taxon>Araneae</taxon>
        <taxon>Araneomorphae</taxon>
        <taxon>Entelegynae</taxon>
        <taxon>Araneoidea</taxon>
        <taxon>Araneidae</taxon>
        <taxon>Araneus</taxon>
    </lineage>
</organism>